<feature type="chain" id="PRO_5013177543" evidence="1">
    <location>
        <begin position="35"/>
        <end position="331"/>
    </location>
</feature>
<dbReference type="InterPro" id="IPR006311">
    <property type="entry name" value="TAT_signal"/>
</dbReference>
<gene>
    <name evidence="3" type="ORF">BN4615_P3921</name>
</gene>
<feature type="signal peptide" evidence="1">
    <location>
        <begin position="1"/>
        <end position="34"/>
    </location>
</feature>
<evidence type="ECO:0000313" key="3">
    <source>
        <dbReference type="EMBL" id="SBO94405.1"/>
    </source>
</evidence>
<organism evidence="3">
    <name type="scientific">Nonomuraea gerenzanensis</name>
    <dbReference type="NCBI Taxonomy" id="93944"/>
    <lineage>
        <taxon>Bacteria</taxon>
        <taxon>Bacillati</taxon>
        <taxon>Actinomycetota</taxon>
        <taxon>Actinomycetes</taxon>
        <taxon>Streptosporangiales</taxon>
        <taxon>Streptosporangiaceae</taxon>
        <taxon>Nonomuraea</taxon>
    </lineage>
</organism>
<dbReference type="AlphaFoldDB" id="A0A1M4E6C4"/>
<dbReference type="InterPro" id="IPR048799">
    <property type="entry name" value="P68_RBP_TagC-like_beta-prop"/>
</dbReference>
<sequence>MTIPPFPVTRRGLLKAGAAVAAATTLAPPQTASAAATTLAPARAASAAEGRFELTAPSTSLIWRKALYDETVMQSFAIDSAHGHLYTVQLKNGAGSDAAGHLCLTKLDLSGTILGHMYLMGFGHGVQIGVEPSGSAAYLWTETDGVPNSEGSSRGTRLCRFRFADGQTLTTSSAALTTYAPIAGATNTTCTIDPSTDRLVMRYRAGGSFRLAAFTLASVKAGAPQQVYDIAQPGGLGTFQGYAAYGDFVYLLTGDSYDISPPPGNTYLTCLDLRTGEQVQRARSVAGKSLDFREPEGMGIQLVSGAPRLCLGLASEPGPRLASIFYKSAFV</sequence>
<protein>
    <submittedName>
        <fullName evidence="3">Putative major teichoic acid biosynthesis protein C</fullName>
    </submittedName>
</protein>
<evidence type="ECO:0000259" key="2">
    <source>
        <dbReference type="Pfam" id="PF21311"/>
    </source>
</evidence>
<reference evidence="3" key="1">
    <citation type="submission" date="2016-04" db="EMBL/GenBank/DDBJ databases">
        <authorList>
            <person name="Evans L.H."/>
            <person name="Alamgir A."/>
            <person name="Owens N."/>
            <person name="Weber N.D."/>
            <person name="Virtaneva K."/>
            <person name="Barbian K."/>
            <person name="Babar A."/>
            <person name="Rosenke K."/>
        </authorList>
    </citation>
    <scope>NUCLEOTIDE SEQUENCE</scope>
    <source>
        <strain evidence="3">Nono1</strain>
    </source>
</reference>
<dbReference type="PROSITE" id="PS51318">
    <property type="entry name" value="TAT"/>
    <property type="match status" value="1"/>
</dbReference>
<evidence type="ECO:0000256" key="1">
    <source>
        <dbReference type="SAM" id="SignalP"/>
    </source>
</evidence>
<proteinExistence type="predicted"/>
<keyword evidence="1" id="KW-0732">Signal</keyword>
<dbReference type="Pfam" id="PF21311">
    <property type="entry name" value="Phage_RBD_prop"/>
    <property type="match status" value="1"/>
</dbReference>
<feature type="domain" description="P68 RBP/TagC-like beta-propeller" evidence="2">
    <location>
        <begin position="72"/>
        <end position="301"/>
    </location>
</feature>
<accession>A0A1M4E6C4</accession>
<dbReference type="EMBL" id="LT559118">
    <property type="protein sequence ID" value="SBO94405.1"/>
    <property type="molecule type" value="Genomic_DNA"/>
</dbReference>
<name>A0A1M4E6C4_9ACTN</name>
<dbReference type="RefSeq" id="WP_225273541.1">
    <property type="nucleotide sequence ID" value="NZ_CP084058.1"/>
</dbReference>